<feature type="region of interest" description="Disordered" evidence="2">
    <location>
        <begin position="353"/>
        <end position="444"/>
    </location>
</feature>
<feature type="region of interest" description="Disordered" evidence="2">
    <location>
        <begin position="1297"/>
        <end position="1415"/>
    </location>
</feature>
<feature type="compositionally biased region" description="Basic and acidic residues" evidence="2">
    <location>
        <begin position="353"/>
        <end position="364"/>
    </location>
</feature>
<keyword evidence="6" id="KW-1185">Reference proteome</keyword>
<feature type="coiled-coil region" evidence="1">
    <location>
        <begin position="3057"/>
        <end position="3091"/>
    </location>
</feature>
<evidence type="ECO:0000313" key="5">
    <source>
        <dbReference type="EMBL" id="MBB5158779.1"/>
    </source>
</evidence>
<dbReference type="EMBL" id="JACHIW010000002">
    <property type="protein sequence ID" value="MBB5158779.1"/>
    <property type="molecule type" value="Genomic_DNA"/>
</dbReference>
<feature type="transmembrane region" description="Helical" evidence="3">
    <location>
        <begin position="103"/>
        <end position="124"/>
    </location>
</feature>
<keyword evidence="3" id="KW-0812">Transmembrane</keyword>
<feature type="region of interest" description="Disordered" evidence="2">
    <location>
        <begin position="1781"/>
        <end position="1801"/>
    </location>
</feature>
<evidence type="ECO:0000313" key="6">
    <source>
        <dbReference type="Proteomes" id="UP000584374"/>
    </source>
</evidence>
<comment type="caution">
    <text evidence="5">The sequence shown here is derived from an EMBL/GenBank/DDBJ whole genome shotgun (WGS) entry which is preliminary data.</text>
</comment>
<evidence type="ECO:0000259" key="4">
    <source>
        <dbReference type="Pfam" id="PF25547"/>
    </source>
</evidence>
<gene>
    <name evidence="5" type="ORF">BJ970_006378</name>
</gene>
<feature type="region of interest" description="Disordered" evidence="2">
    <location>
        <begin position="469"/>
        <end position="501"/>
    </location>
</feature>
<evidence type="ECO:0000256" key="1">
    <source>
        <dbReference type="SAM" id="Coils"/>
    </source>
</evidence>
<feature type="domain" description="Outer membrane channel protein CpnT-like N-terminal" evidence="4">
    <location>
        <begin position="23"/>
        <end position="142"/>
    </location>
</feature>
<accession>A0A840QIY7</accession>
<feature type="compositionally biased region" description="Basic and acidic residues" evidence="2">
    <location>
        <begin position="592"/>
        <end position="610"/>
    </location>
</feature>
<dbReference type="InterPro" id="IPR057746">
    <property type="entry name" value="CpnT-like_N"/>
</dbReference>
<dbReference type="Proteomes" id="UP000584374">
    <property type="component" value="Unassembled WGS sequence"/>
</dbReference>
<organism evidence="5 6">
    <name type="scientific">Saccharopolyspora phatthalungensis</name>
    <dbReference type="NCBI Taxonomy" id="664693"/>
    <lineage>
        <taxon>Bacteria</taxon>
        <taxon>Bacillati</taxon>
        <taxon>Actinomycetota</taxon>
        <taxon>Actinomycetes</taxon>
        <taxon>Pseudonocardiales</taxon>
        <taxon>Pseudonocardiaceae</taxon>
        <taxon>Saccharopolyspora</taxon>
    </lineage>
</organism>
<feature type="compositionally biased region" description="Basic and acidic residues" evidence="2">
    <location>
        <begin position="1299"/>
        <end position="1315"/>
    </location>
</feature>
<keyword evidence="3" id="KW-1133">Transmembrane helix</keyword>
<feature type="transmembrane region" description="Helical" evidence="3">
    <location>
        <begin position="155"/>
        <end position="173"/>
    </location>
</feature>
<feature type="compositionally biased region" description="Basic and acidic residues" evidence="2">
    <location>
        <begin position="408"/>
        <end position="419"/>
    </location>
</feature>
<keyword evidence="3" id="KW-0472">Membrane</keyword>
<feature type="region of interest" description="Disordered" evidence="2">
    <location>
        <begin position="1504"/>
        <end position="1524"/>
    </location>
</feature>
<keyword evidence="1" id="KW-0175">Coiled coil</keyword>
<evidence type="ECO:0000256" key="3">
    <source>
        <dbReference type="SAM" id="Phobius"/>
    </source>
</evidence>
<feature type="compositionally biased region" description="Basic and acidic residues" evidence="2">
    <location>
        <begin position="1403"/>
        <end position="1412"/>
    </location>
</feature>
<proteinExistence type="predicted"/>
<sequence>MSVMVPGEVRRLFQVLTGEDMTDADEDALFAVVGALESGAATVEVLGPVVRDVVGRVRVEFSGKAADRFTARLDRFVPALEAGSVGLRELAGFVENLALQVQYLKFVTVGGLLLLLAEIAWAVAMAGPTAGASMAWLAARFAVMRFLLTRWWGQLFVRLAVAQVVGMGLQLLVEVGAQGAQFALGTRKKWDGQLTTMAVGVGSFSALLAVPLSALGNVVGNAITKVLVRGLGDKIDAEVLAAAAKHAVEEHAEQYPLSSMARFADVVSKNIEDFTGMSVRAMWAARFGHGLGESLEEGLTEMFGEAGYGALSGQGAQWNPFSFTAGLSEAVGSGIGNLAGLALRGQLIPAGRARDAAGGEKDSSGTDTDTDTDTSADLKVDFGSQAGEKPSFREALSERSGSTGGVPDTEKAPDTEKVALGKPSVVAEGEESGAAKKDVPDLSPSWGVPSLGGLVHGASIPEPRVARSVDGVATPGDEPRGVDAGAGAGQDSPASMSERTDDTGVVVSWRAGDATAPGALRGQDTPPPYSPPRGDDLVRSGSPVPGGRVIGGDSDAVTPPLAYSRAVGDGHGEIASSNVDNHGDYPSALTGSEDRVTVSDSPQRDGHADAAESGMDSPAAPADGVRVETTTQVVDSQLEKPLPGSTDEPDSSSVAVVSETSSPVAGTVPHPDGGTNVQGFARGSATVPGASVGVDPHASSVAGETISARPSGGLPDSSMPMDTSSRMASSSAPITGRAGLPVGLPEDAVLVTVPAEGLSDGGVAEFVRGRAGDVNAGPVVLVSGDRAGAGVVVSPGQAAEAARSAGRDVVALMPGRDRSGPQWVRFGADGSSPRPVGGAGSIEAPKQAGGLHVVANSSTVIPEGAAQKAVPGAQSGPETASADADFTATGTVVSEAGHAGERPGSTAVAEWTESDLRREVELAQSVGGPRAAAVRIVQGTHDVVYLARGESGISLDEVVALVAARAAAVGRAEAERFSRELAAKLGTRGTGLAIQGGAGPYPQADASVPEGRAPVVEVSERARLVSELRMSVERVRNELAANKPRLREISAENGDSTSGAVDSAGGVPTEVAASADVAAPERSQLVSELMASVESLRQLVVDASAPYAPELRARMEWWSDIAQQPSLQRMEVGALRNETQAAAAAVGMVRRARRDAAVREMNALIEAADAALLEVTDRQGPEALLGLFAIADELLGGRAAEPLRLVMAHQVLRAPDDRAAAEAMRQRLHEYLAASMSVSAGAGPEAGGGGGVFPPQPRDEVPAVETVRDVNSMDAGDALGQERRELLERLYMLMDAGDDDRASGHGARDRADAGKRPAQGPSPGSVDARGAQRRRSWPILWPKKSGPSGVGGLLSKQTTSESATPVAETGPMTKTKSAEPSGRTSENPTIGKDAPGETAGARTKPDGDDPGRPRLRLPGYLRRSASLGPARQLSRTVGTDQVVAAAGRLLPDDSDKDGLDALKQAVSNEVGTLLGYGREFRVGDAKLWVRAEFDWTHRVAADGPGAEQSATTMTESATGAGTKSAGKPNYRQIFFIPAVPGMMAFGAVNLPTGTAVNRATDRVDTNKESMTIALPDKHVSGGDTEYAGTRAVRVPVRFHISRLDDEGRSSTGATIVGGEGHPGAGPVGVELSVPTGLRSVDRGRAVPVPAELPPSVLEGTDVRHLIHGQYQGKPVRIKTAPGQVPAIYDQVAAQFGALGGLARDVLRHFLSQSGIEHLLPRMAVSQQEAAAGRGWVSSEPLLPSGNPLKRMLSTRVRFVQMRAVAREVAYLEKIDNASLVSSSKGGATATSQHGAGREVSGSVAGGPGVAVGPVIASAAPYVGGSVGRSHDQQFAHASGRSDAAASNVTVVRYRTVYDLQVRTPGRPPITFPEAVDAIHWTVSQFAREAGLINDDNQPHPHRVAGITGAALAASGAGAKLAQILRDSARTIPGHHRWAWRDTAFVADFDDPKLAGGIKAKKARQLARGEQIDTATSSDRLSSPRVAEEMLADQATVVELVEHGRGHDYHASLALAAEVRDVKDLGPIDEAAATATLTDSETVQHSTGVTWSAEAGFVARIYSVLAGETAVLTSYHKVNFARGKSSATGENTELSFGGARGNEPTATGRVGPEPRKRLAYRVRYKASGTHWQEWNTLAKGVTIGRPGMHTPPVRDLRIVDRTAAAEGREPGVVDVDIVVDLPAWQAEKLKTELIEIKKAAVEPVGRSQVPHDDETTRRGFSRVFDGMPIVSLHGMKHLRESAFKQLRELSGHSSWQLGDNGRLVDSGMSLATVRGNPRSLSKKFRLDGLFSPRRRRDQHGAVEYSLLLRDPTPVLDAEGKPVKVWQQPTHSVTGGRSTYSGTTSTVTFGNSIEPAMIPISDFSAQHGPNTSSLTALGFADTTLWAGSSSRKRGQVVSSSHTRSVTGKPRELHLVEVNVEATVATEVRTVGKIDRVGLLAPKPAVRSAERFTLPRAGTVLVTDEQLQEIRTKQAEVDAQRARNAAGGWASPVKPPSPSADVVPVPAGHALAAPSWSGGVTEAVDLTDRIPLLHEKVSRSLGAEQADRLLPSSARDTAHDNYREVERFLSNVQAKMGDAANGGASTPLRLEDRFSGRTYELHVGAKLRSEPVAEGITHGELVTGSAASILSSSTRRARRVLLETFGALIPAVHIDGSGPSGPVSDSGEPGPFHGPLYVKAGLGIAYGAAWLKQVRTRTRTAAENYTNSERVSGALASHRAEVLFDVRLERHGQRIAEAPDVRTVGVRTAVEDTVPAEVAARPRTATLADRPVSEAADEAVRRWRSGGNAEKLPAPGQFRAVEFTGKVEDLVAAAERAITAAGGGVNADVRRALRAWFSPHRLEALLGRLADPHAQALLVDLPPQLGVDVAVHLRIPDRGTLTSTSGRISMGGSMATPETEYDEVSTGGRHVLSMVPLIAGGVSHPKASDDHEKSDKAFASAGGWNLPLFALGTREYEGGQSLWSESAGKKLPDKTADSPLKGITSTWMHGAEFRIVASPGKYSVGKQTAVVDAGFEAGYVIRRGDRGIELPAALVSATKEFAERGAKWTDAIDQERAARVTLSQATAAELQAKVAVAEQERREATARKLVAKQRWSEAMAREQAAQRAWWQAKRTYELELAIARTEPTLAGAPADARVTVGEDAPSRVRARHALYPVMDKVLEARRQGYQPRVRYVVHGDLNARDDNESQAKKDFSYVANELKDKLRIAQWNIPEDNRFGPSDVGLVATPQFLPAEGPTRVEIWIDVRARRADLAAAREITATGTAGAKDKRIPVPPSLQSPFTVYPLADWGLAGGGLPVGPGQPGLRGLGTGPAVGA</sequence>
<feature type="region of interest" description="Disordered" evidence="2">
    <location>
        <begin position="2086"/>
        <end position="2111"/>
    </location>
</feature>
<evidence type="ECO:0000256" key="2">
    <source>
        <dbReference type="SAM" id="MobiDB-lite"/>
    </source>
</evidence>
<protein>
    <recommendedName>
        <fullName evidence="4">Outer membrane channel protein CpnT-like N-terminal domain-containing protein</fullName>
    </recommendedName>
</protein>
<feature type="compositionally biased region" description="Polar residues" evidence="2">
    <location>
        <begin position="1508"/>
        <end position="1521"/>
    </location>
</feature>
<feature type="region of interest" description="Disordered" evidence="2">
    <location>
        <begin position="1047"/>
        <end position="1066"/>
    </location>
</feature>
<feature type="compositionally biased region" description="Polar residues" evidence="2">
    <location>
        <begin position="720"/>
        <end position="733"/>
    </location>
</feature>
<feature type="compositionally biased region" description="Low complexity" evidence="2">
    <location>
        <begin position="651"/>
        <end position="664"/>
    </location>
</feature>
<feature type="region of interest" description="Disordered" evidence="2">
    <location>
        <begin position="513"/>
        <end position="734"/>
    </location>
</feature>
<name>A0A840QIY7_9PSEU</name>
<reference evidence="5 6" key="1">
    <citation type="submission" date="2020-08" db="EMBL/GenBank/DDBJ databases">
        <title>Sequencing the genomes of 1000 actinobacteria strains.</title>
        <authorList>
            <person name="Klenk H.-P."/>
        </authorList>
    </citation>
    <scope>NUCLEOTIDE SEQUENCE [LARGE SCALE GENOMIC DNA]</scope>
    <source>
        <strain evidence="5 6">DSM 45584</strain>
    </source>
</reference>
<dbReference type="Pfam" id="PF25547">
    <property type="entry name" value="WXG100_2"/>
    <property type="match status" value="1"/>
</dbReference>
<dbReference type="RefSeq" id="WP_184730753.1">
    <property type="nucleotide sequence ID" value="NZ_JACHIW010000002.1"/>
</dbReference>
<feature type="compositionally biased region" description="Polar residues" evidence="2">
    <location>
        <begin position="1781"/>
        <end position="1793"/>
    </location>
</feature>